<organism evidence="8 9">
    <name type="scientific">Bugula neritina</name>
    <name type="common">Brown bryozoan</name>
    <name type="synonym">Sertularia neritina</name>
    <dbReference type="NCBI Taxonomy" id="10212"/>
    <lineage>
        <taxon>Eukaryota</taxon>
        <taxon>Metazoa</taxon>
        <taxon>Spiralia</taxon>
        <taxon>Lophotrochozoa</taxon>
        <taxon>Bryozoa</taxon>
        <taxon>Gymnolaemata</taxon>
        <taxon>Cheilostomatida</taxon>
        <taxon>Flustrina</taxon>
        <taxon>Buguloidea</taxon>
        <taxon>Bugulidae</taxon>
        <taxon>Bugula</taxon>
    </lineage>
</organism>
<comment type="caution">
    <text evidence="8">The sequence shown here is derived from an EMBL/GenBank/DDBJ whole genome shotgun (WGS) entry which is preliminary data.</text>
</comment>
<evidence type="ECO:0000256" key="2">
    <source>
        <dbReference type="ARBA" id="ARBA00022737"/>
    </source>
</evidence>
<evidence type="ECO:0000256" key="4">
    <source>
        <dbReference type="ARBA" id="ARBA00022833"/>
    </source>
</evidence>
<evidence type="ECO:0000256" key="5">
    <source>
        <dbReference type="PROSITE-ProRule" id="PRU00042"/>
    </source>
</evidence>
<evidence type="ECO:0000313" key="9">
    <source>
        <dbReference type="Proteomes" id="UP000593567"/>
    </source>
</evidence>
<dbReference type="SUPFAM" id="SSF57667">
    <property type="entry name" value="beta-beta-alpha zinc fingers"/>
    <property type="match status" value="2"/>
</dbReference>
<keyword evidence="4" id="KW-0862">Zinc</keyword>
<dbReference type="Gene3D" id="3.30.160.60">
    <property type="entry name" value="Classic Zinc Finger"/>
    <property type="match status" value="4"/>
</dbReference>
<gene>
    <name evidence="8" type="ORF">EB796_010176</name>
</gene>
<dbReference type="InterPro" id="IPR013087">
    <property type="entry name" value="Znf_C2H2_type"/>
</dbReference>
<accession>A0A7J7K0P8</accession>
<dbReference type="OrthoDB" id="3561125at2759"/>
<dbReference type="PANTHER" id="PTHR24379:SF121">
    <property type="entry name" value="C2H2-TYPE DOMAIN-CONTAINING PROTEIN"/>
    <property type="match status" value="1"/>
</dbReference>
<dbReference type="GO" id="GO:0008270">
    <property type="term" value="F:zinc ion binding"/>
    <property type="evidence" value="ECO:0007669"/>
    <property type="project" value="UniProtKB-KW"/>
</dbReference>
<keyword evidence="3 5" id="KW-0863">Zinc-finger</keyword>
<evidence type="ECO:0000256" key="6">
    <source>
        <dbReference type="SAM" id="MobiDB-lite"/>
    </source>
</evidence>
<proteinExistence type="predicted"/>
<keyword evidence="2" id="KW-0677">Repeat</keyword>
<dbReference type="PANTHER" id="PTHR24379">
    <property type="entry name" value="KRAB AND ZINC FINGER DOMAIN-CONTAINING"/>
    <property type="match status" value="1"/>
</dbReference>
<protein>
    <submittedName>
        <fullName evidence="8">ZNF507</fullName>
    </submittedName>
</protein>
<evidence type="ECO:0000256" key="1">
    <source>
        <dbReference type="ARBA" id="ARBA00022723"/>
    </source>
</evidence>
<evidence type="ECO:0000259" key="7">
    <source>
        <dbReference type="PROSITE" id="PS50157"/>
    </source>
</evidence>
<evidence type="ECO:0000313" key="8">
    <source>
        <dbReference type="EMBL" id="KAF6031544.1"/>
    </source>
</evidence>
<dbReference type="SMART" id="SM00355">
    <property type="entry name" value="ZnF_C2H2"/>
    <property type="match status" value="9"/>
</dbReference>
<dbReference type="PROSITE" id="PS00028">
    <property type="entry name" value="ZINC_FINGER_C2H2_1"/>
    <property type="match status" value="2"/>
</dbReference>
<keyword evidence="1" id="KW-0479">Metal-binding</keyword>
<dbReference type="PROSITE" id="PS50157">
    <property type="entry name" value="ZINC_FINGER_C2H2_2"/>
    <property type="match status" value="2"/>
</dbReference>
<dbReference type="InterPro" id="IPR036236">
    <property type="entry name" value="Znf_C2H2_sf"/>
</dbReference>
<evidence type="ECO:0000256" key="3">
    <source>
        <dbReference type="ARBA" id="ARBA00022771"/>
    </source>
</evidence>
<dbReference type="Proteomes" id="UP000593567">
    <property type="component" value="Unassembled WGS sequence"/>
</dbReference>
<name>A0A7J7K0P8_BUGNE</name>
<dbReference type="AlphaFoldDB" id="A0A7J7K0P8"/>
<reference evidence="8" key="1">
    <citation type="submission" date="2020-06" db="EMBL/GenBank/DDBJ databases">
        <title>Draft genome of Bugula neritina, a colonial animal packing powerful symbionts and potential medicines.</title>
        <authorList>
            <person name="Rayko M."/>
        </authorList>
    </citation>
    <scope>NUCLEOTIDE SEQUENCE [LARGE SCALE GENOMIC DNA]</scope>
    <source>
        <strain evidence="8">Kwan_BN1</strain>
    </source>
</reference>
<sequence length="664" mass="74418">MAHTDYRHVLYMKPKLPLTTNIVLKCSECGFETTQRKELEKHVVEKHMMPYRNVQPDINSNESPIVLSTPMYKCTECGFVTSDHKQLLVHAFSHKQSAGNNRSLEPMDSSGKDNLSTTTAPGSYVCSICSYFCDSQRTLKAHMWKHSGHKNLEYPTFQNGPLSIYDDTPFAAKNFVNNNQQSEVLCDVKNSAKNVLLLDYAKHNNHAVASVDTAVQAEENSSPRVVVQQLINPENICTIGTGRVNNGSPLDEDMPPVSNARRMKPEHVIEEVVNHLQGAVDDPLKVMTAVCEVAERRPVENNLAISDVPSKLRIDSDSYSATEKTAATLLSLLRQGKNVDPTCSPTSYTHEVSESRAAASPICKSVPGSSIVGDVALEEVVVSEAASSSSDVSSAEKPKAGICSSLLAVIEQLREPHTEDTVLTSGSKGKRRKKNDDVSSETPSKKLDVAGEEGQEMFLSTMPSVVYRCKPCHYRTSSYEKMQEHITRHKDDTDVDVTPDEFSRANLPDSADDGVVYRCKLCHYRSSHHLMKQHMKMHKNKKPHECSLCEFEAVDNVDLQYHMIKHCKSRQYQCKQCEAVFNYKSQLRAHTRVHLDGQAFYCEHCDYVTSYIDSFQEHLKVHLEATDSFTCIACSQTFSDLKDLQSHMKESCEEVKKLHPVHHC</sequence>
<keyword evidence="9" id="KW-1185">Reference proteome</keyword>
<dbReference type="Pfam" id="PF00096">
    <property type="entry name" value="zf-C2H2"/>
    <property type="match status" value="1"/>
</dbReference>
<dbReference type="EMBL" id="VXIV02001593">
    <property type="protein sequence ID" value="KAF6031544.1"/>
    <property type="molecule type" value="Genomic_DNA"/>
</dbReference>
<feature type="domain" description="C2H2-type" evidence="7">
    <location>
        <begin position="124"/>
        <end position="151"/>
    </location>
</feature>
<feature type="region of interest" description="Disordered" evidence="6">
    <location>
        <begin position="418"/>
        <end position="451"/>
    </location>
</feature>
<feature type="domain" description="C2H2-type" evidence="7">
    <location>
        <begin position="572"/>
        <end position="599"/>
    </location>
</feature>